<reference evidence="2 3" key="1">
    <citation type="submission" date="2024-06" db="EMBL/GenBank/DDBJ databases">
        <title>The Natural Products Discovery Center: Release of the First 8490 Sequenced Strains for Exploring Actinobacteria Biosynthetic Diversity.</title>
        <authorList>
            <person name="Kalkreuter E."/>
            <person name="Kautsar S.A."/>
            <person name="Yang D."/>
            <person name="Bader C.D."/>
            <person name="Teijaro C.N."/>
            <person name="Fluegel L."/>
            <person name="Davis C.M."/>
            <person name="Simpson J.R."/>
            <person name="Lauterbach L."/>
            <person name="Steele A.D."/>
            <person name="Gui C."/>
            <person name="Meng S."/>
            <person name="Li G."/>
            <person name="Viehrig K."/>
            <person name="Ye F."/>
            <person name="Su P."/>
            <person name="Kiefer A.F."/>
            <person name="Nichols A."/>
            <person name="Cepeda A.J."/>
            <person name="Yan W."/>
            <person name="Fan B."/>
            <person name="Jiang Y."/>
            <person name="Adhikari A."/>
            <person name="Zheng C.-J."/>
            <person name="Schuster L."/>
            <person name="Cowan T.M."/>
            <person name="Smanski M.J."/>
            <person name="Chevrette M.G."/>
            <person name="De Carvalho L.P.S."/>
            <person name="Shen B."/>
        </authorList>
    </citation>
    <scope>NUCLEOTIDE SEQUENCE [LARGE SCALE GENOMIC DNA]</scope>
    <source>
        <strain evidence="2 3">NPDC050100</strain>
    </source>
</reference>
<evidence type="ECO:0000313" key="3">
    <source>
        <dbReference type="Proteomes" id="UP001551675"/>
    </source>
</evidence>
<proteinExistence type="predicted"/>
<protein>
    <submittedName>
        <fullName evidence="2">Uncharacterized protein</fullName>
    </submittedName>
</protein>
<dbReference type="RefSeq" id="WP_358136592.1">
    <property type="nucleotide sequence ID" value="NZ_JBFALK010000014.1"/>
</dbReference>
<evidence type="ECO:0000313" key="2">
    <source>
        <dbReference type="EMBL" id="MEV0971934.1"/>
    </source>
</evidence>
<name>A0ABV3GJW7_MICGL</name>
<organism evidence="2 3">
    <name type="scientific">Microtetraspora glauca</name>
    <dbReference type="NCBI Taxonomy" id="1996"/>
    <lineage>
        <taxon>Bacteria</taxon>
        <taxon>Bacillati</taxon>
        <taxon>Actinomycetota</taxon>
        <taxon>Actinomycetes</taxon>
        <taxon>Streptosporangiales</taxon>
        <taxon>Streptosporangiaceae</taxon>
        <taxon>Microtetraspora</taxon>
    </lineage>
</organism>
<dbReference type="Proteomes" id="UP001551675">
    <property type="component" value="Unassembled WGS sequence"/>
</dbReference>
<feature type="region of interest" description="Disordered" evidence="1">
    <location>
        <begin position="1"/>
        <end position="20"/>
    </location>
</feature>
<sequence length="46" mass="4667">MTAARPAIRTTTSGPALWDNALSETDGEHLVSDIVGHAPAPGSPPT</sequence>
<comment type="caution">
    <text evidence="2">The sequence shown here is derived from an EMBL/GenBank/DDBJ whole genome shotgun (WGS) entry which is preliminary data.</text>
</comment>
<accession>A0ABV3GJW7</accession>
<dbReference type="EMBL" id="JBFALK010000014">
    <property type="protein sequence ID" value="MEV0971934.1"/>
    <property type="molecule type" value="Genomic_DNA"/>
</dbReference>
<gene>
    <name evidence="2" type="ORF">AB0I59_25305</name>
</gene>
<evidence type="ECO:0000256" key="1">
    <source>
        <dbReference type="SAM" id="MobiDB-lite"/>
    </source>
</evidence>
<keyword evidence="3" id="KW-1185">Reference proteome</keyword>